<organism evidence="3 4">
    <name type="scientific">Luteipulveratus halotolerans</name>
    <dbReference type="NCBI Taxonomy" id="1631356"/>
    <lineage>
        <taxon>Bacteria</taxon>
        <taxon>Bacillati</taxon>
        <taxon>Actinomycetota</taxon>
        <taxon>Actinomycetes</taxon>
        <taxon>Micrococcales</taxon>
        <taxon>Dermacoccaceae</taxon>
        <taxon>Luteipulveratus</taxon>
    </lineage>
</organism>
<evidence type="ECO:0000256" key="2">
    <source>
        <dbReference type="SAM" id="Phobius"/>
    </source>
</evidence>
<name>A0A0L6CPV0_9MICO</name>
<dbReference type="OrthoDB" id="5149794at2"/>
<evidence type="ECO:0000313" key="4">
    <source>
        <dbReference type="Proteomes" id="UP000037397"/>
    </source>
</evidence>
<dbReference type="EMBL" id="LAIR01000001">
    <property type="protein sequence ID" value="KNX39685.1"/>
    <property type="molecule type" value="Genomic_DNA"/>
</dbReference>
<keyword evidence="2" id="KW-1133">Transmembrane helix</keyword>
<accession>A0A0L6CPV0</accession>
<comment type="caution">
    <text evidence="3">The sequence shown here is derived from an EMBL/GenBank/DDBJ whole genome shotgun (WGS) entry which is preliminary data.</text>
</comment>
<sequence length="143" mass="15519">MSWEWLGEWARSPGFGGVAAVAAAVIAYRAASKNAKSQADQAVEDRWWDQAKWAVEQLAVDRQMALSALQHLAESAPTVAAGDFLQAVALPIIDAPGEDDEADSLEGDRVFSVHGSSVVDDRRPQEADLESKVDEEDDDDDHK</sequence>
<evidence type="ECO:0000256" key="1">
    <source>
        <dbReference type="SAM" id="MobiDB-lite"/>
    </source>
</evidence>
<gene>
    <name evidence="3" type="ORF">VV01_00155</name>
</gene>
<keyword evidence="2" id="KW-0812">Transmembrane</keyword>
<keyword evidence="4" id="KW-1185">Reference proteome</keyword>
<reference evidence="4" key="1">
    <citation type="submission" date="2015-03" db="EMBL/GenBank/DDBJ databases">
        <title>Luteipulveratus halotolerans sp. nov., a novel actinobacterium (Dermacoccaceae) from Sarawak, Malaysia.</title>
        <authorList>
            <person name="Juboi H."/>
            <person name="Basik A."/>
            <person name="Shamsul S.S."/>
            <person name="Arnold P."/>
            <person name="Schmitt E.K."/>
            <person name="Sanglier J.-J."/>
            <person name="Yeo T."/>
        </authorList>
    </citation>
    <scope>NUCLEOTIDE SEQUENCE [LARGE SCALE GENOMIC DNA]</scope>
    <source>
        <strain evidence="4">C296001</strain>
    </source>
</reference>
<feature type="compositionally biased region" description="Basic and acidic residues" evidence="1">
    <location>
        <begin position="119"/>
        <end position="132"/>
    </location>
</feature>
<dbReference type="RefSeq" id="WP_050668125.1">
    <property type="nucleotide sequence ID" value="NZ_LAIR01000001.1"/>
</dbReference>
<feature type="region of interest" description="Disordered" evidence="1">
    <location>
        <begin position="113"/>
        <end position="143"/>
    </location>
</feature>
<feature type="transmembrane region" description="Helical" evidence="2">
    <location>
        <begin position="12"/>
        <end position="31"/>
    </location>
</feature>
<evidence type="ECO:0000313" key="3">
    <source>
        <dbReference type="EMBL" id="KNX39685.1"/>
    </source>
</evidence>
<feature type="compositionally biased region" description="Acidic residues" evidence="1">
    <location>
        <begin position="133"/>
        <end position="143"/>
    </location>
</feature>
<proteinExistence type="predicted"/>
<protein>
    <submittedName>
        <fullName evidence="3">Uncharacterized protein</fullName>
    </submittedName>
</protein>
<dbReference type="Proteomes" id="UP000037397">
    <property type="component" value="Unassembled WGS sequence"/>
</dbReference>
<keyword evidence="2" id="KW-0472">Membrane</keyword>
<dbReference type="STRING" id="1631356.VV01_00155"/>
<dbReference type="AlphaFoldDB" id="A0A0L6CPV0"/>